<accession>A0A0A8XZE8</accession>
<organism evidence="1">
    <name type="scientific">Arundo donax</name>
    <name type="common">Giant reed</name>
    <name type="synonym">Donax arundinaceus</name>
    <dbReference type="NCBI Taxonomy" id="35708"/>
    <lineage>
        <taxon>Eukaryota</taxon>
        <taxon>Viridiplantae</taxon>
        <taxon>Streptophyta</taxon>
        <taxon>Embryophyta</taxon>
        <taxon>Tracheophyta</taxon>
        <taxon>Spermatophyta</taxon>
        <taxon>Magnoliopsida</taxon>
        <taxon>Liliopsida</taxon>
        <taxon>Poales</taxon>
        <taxon>Poaceae</taxon>
        <taxon>PACMAD clade</taxon>
        <taxon>Arundinoideae</taxon>
        <taxon>Arundineae</taxon>
        <taxon>Arundo</taxon>
    </lineage>
</organism>
<dbReference type="EMBL" id="GBRH01279792">
    <property type="protein sequence ID" value="JAD18103.1"/>
    <property type="molecule type" value="Transcribed_RNA"/>
</dbReference>
<name>A0A0A8XZE8_ARUDO</name>
<dbReference type="AlphaFoldDB" id="A0A0A8XZE8"/>
<proteinExistence type="predicted"/>
<reference evidence="1" key="1">
    <citation type="submission" date="2014-09" db="EMBL/GenBank/DDBJ databases">
        <authorList>
            <person name="Magalhaes I.L.F."/>
            <person name="Oliveira U."/>
            <person name="Santos F.R."/>
            <person name="Vidigal T.H.D.A."/>
            <person name="Brescovit A.D."/>
            <person name="Santos A.J."/>
        </authorList>
    </citation>
    <scope>NUCLEOTIDE SEQUENCE</scope>
    <source>
        <tissue evidence="1">Shoot tissue taken approximately 20 cm above the soil surface</tissue>
    </source>
</reference>
<reference evidence="1" key="2">
    <citation type="journal article" date="2015" name="Data Brief">
        <title>Shoot transcriptome of the giant reed, Arundo donax.</title>
        <authorList>
            <person name="Barrero R.A."/>
            <person name="Guerrero F.D."/>
            <person name="Moolhuijzen P."/>
            <person name="Goolsby J.A."/>
            <person name="Tidwell J."/>
            <person name="Bellgard S.E."/>
            <person name="Bellgard M.I."/>
        </authorList>
    </citation>
    <scope>NUCLEOTIDE SEQUENCE</scope>
    <source>
        <tissue evidence="1">Shoot tissue taken approximately 20 cm above the soil surface</tissue>
    </source>
</reference>
<evidence type="ECO:0000313" key="1">
    <source>
        <dbReference type="EMBL" id="JAD18103.1"/>
    </source>
</evidence>
<sequence>MGPTLFYAWAWHGYMLGNVRSEPEPIIGRKRFSKRHSTACTIPLSLLLKISFS</sequence>
<protein>
    <submittedName>
        <fullName evidence="1">Uncharacterized protein</fullName>
    </submittedName>
</protein>